<dbReference type="GO" id="GO:0008173">
    <property type="term" value="F:RNA methyltransferase activity"/>
    <property type="evidence" value="ECO:0007669"/>
    <property type="project" value="InterPro"/>
</dbReference>
<dbReference type="InterPro" id="IPR029026">
    <property type="entry name" value="tRNA_m1G_MTases_N"/>
</dbReference>
<dbReference type="GO" id="GO:0006396">
    <property type="term" value="P:RNA processing"/>
    <property type="evidence" value="ECO:0007669"/>
    <property type="project" value="InterPro"/>
</dbReference>
<dbReference type="NCBIfam" id="TIGR00186">
    <property type="entry name" value="rRNA_methyl_3"/>
    <property type="match status" value="1"/>
</dbReference>
<dbReference type="SMART" id="SM00967">
    <property type="entry name" value="SpoU_sub_bind"/>
    <property type="match status" value="1"/>
</dbReference>
<dbReference type="PANTHER" id="PTHR46429">
    <property type="entry name" value="23S RRNA (GUANOSINE-2'-O-)-METHYLTRANSFERASE RLMB"/>
    <property type="match status" value="1"/>
</dbReference>
<dbReference type="FunFam" id="3.40.1280.10:FF:000015">
    <property type="entry name" value="Putative tRNA/rRNA methyltransferase"/>
    <property type="match status" value="1"/>
</dbReference>
<evidence type="ECO:0000256" key="1">
    <source>
        <dbReference type="ARBA" id="ARBA00007228"/>
    </source>
</evidence>
<gene>
    <name evidence="6" type="ORF">BJ980_002898</name>
</gene>
<reference evidence="6 7" key="1">
    <citation type="submission" date="2020-07" db="EMBL/GenBank/DDBJ databases">
        <title>Sequencing the genomes of 1000 actinobacteria strains.</title>
        <authorList>
            <person name="Klenk H.-P."/>
        </authorList>
    </citation>
    <scope>NUCLEOTIDE SEQUENCE [LARGE SCALE GENOMIC DNA]</scope>
    <source>
        <strain evidence="6 7">DSM 23819</strain>
    </source>
</reference>
<sequence length="318" mass="32914">MAGNSQRKGAIKKTGKGNPTAGSGGRVKRGLEGKGPTPKATERPNHKVYKQRNKVDKSAAARPKRRVNKGSEAEWIAGRNSVVEALRGEMPATAIYVVEGTERDGRLREAFALAADASIPLMEVSRVELDRLTGGAVHQGLAARIPAYEYAHPDDFMDAAAANSEPVLIVALDSITDPRNLGAVVRSASGFGAHGVLIPERRAAGMTASAWKTSAGAAVRLPVAQTVNLVRQLKAYQAAGCMVVGLAAEGEVGLPDLDLATGPLVVVVGSEGKGLGRLVAETCDQLVSIPMANNLESLNAGVAASVALYAIAQARAGA</sequence>
<dbReference type="Gene3D" id="3.30.1330.30">
    <property type="match status" value="1"/>
</dbReference>
<evidence type="ECO:0000256" key="4">
    <source>
        <dbReference type="SAM" id="MobiDB-lite"/>
    </source>
</evidence>
<keyword evidence="3 6" id="KW-0808">Transferase</keyword>
<name>A0A7Y9S5U5_9ACTN</name>
<protein>
    <submittedName>
        <fullName evidence="6">23S rRNA (Guanosine2251-2'-O)-methyltransferase</fullName>
        <ecNumber evidence="6">2.1.1.185</ecNumber>
    </submittedName>
</protein>
<keyword evidence="7" id="KW-1185">Reference proteome</keyword>
<dbReference type="InterPro" id="IPR013123">
    <property type="entry name" value="SpoU_subst-bd"/>
</dbReference>
<dbReference type="Proteomes" id="UP000540656">
    <property type="component" value="Unassembled WGS sequence"/>
</dbReference>
<dbReference type="AlphaFoldDB" id="A0A7Y9S5U5"/>
<dbReference type="GO" id="GO:0032259">
    <property type="term" value="P:methylation"/>
    <property type="evidence" value="ECO:0007669"/>
    <property type="project" value="UniProtKB-KW"/>
</dbReference>
<dbReference type="InterPro" id="IPR001537">
    <property type="entry name" value="SpoU_MeTrfase"/>
</dbReference>
<dbReference type="GO" id="GO:0005829">
    <property type="term" value="C:cytosol"/>
    <property type="evidence" value="ECO:0007669"/>
    <property type="project" value="TreeGrafter"/>
</dbReference>
<dbReference type="Pfam" id="PF08032">
    <property type="entry name" value="SpoU_sub_bind"/>
    <property type="match status" value="1"/>
</dbReference>
<evidence type="ECO:0000256" key="3">
    <source>
        <dbReference type="ARBA" id="ARBA00022679"/>
    </source>
</evidence>
<dbReference type="EC" id="2.1.1.185" evidence="6"/>
<accession>A0A7Y9S5U5</accession>
<dbReference type="PANTHER" id="PTHR46429:SF1">
    <property type="entry name" value="23S RRNA (GUANOSINE-2'-O-)-METHYLTRANSFERASE RLMB"/>
    <property type="match status" value="1"/>
</dbReference>
<dbReference type="InterPro" id="IPR029028">
    <property type="entry name" value="Alpha/beta_knot_MTases"/>
</dbReference>
<comment type="caution">
    <text evidence="6">The sequence shown here is derived from an EMBL/GenBank/DDBJ whole genome shotgun (WGS) entry which is preliminary data.</text>
</comment>
<dbReference type="CDD" id="cd18103">
    <property type="entry name" value="SpoU-like_RlmB"/>
    <property type="match status" value="1"/>
</dbReference>
<dbReference type="Gene3D" id="3.40.1280.10">
    <property type="match status" value="1"/>
</dbReference>
<comment type="similarity">
    <text evidence="1">Belongs to the class IV-like SAM-binding methyltransferase superfamily. RNA methyltransferase TrmH family.</text>
</comment>
<evidence type="ECO:0000259" key="5">
    <source>
        <dbReference type="SMART" id="SM00967"/>
    </source>
</evidence>
<organism evidence="6 7">
    <name type="scientific">Nocardioides daedukensis</name>
    <dbReference type="NCBI Taxonomy" id="634462"/>
    <lineage>
        <taxon>Bacteria</taxon>
        <taxon>Bacillati</taxon>
        <taxon>Actinomycetota</taxon>
        <taxon>Actinomycetes</taxon>
        <taxon>Propionibacteriales</taxon>
        <taxon>Nocardioidaceae</taxon>
        <taxon>Nocardioides</taxon>
    </lineage>
</organism>
<evidence type="ECO:0000313" key="6">
    <source>
        <dbReference type="EMBL" id="NYG59975.1"/>
    </source>
</evidence>
<proteinExistence type="inferred from homology"/>
<dbReference type="InterPro" id="IPR004441">
    <property type="entry name" value="rRNA_MeTrfase_TrmH"/>
</dbReference>
<evidence type="ECO:0000313" key="7">
    <source>
        <dbReference type="Proteomes" id="UP000540656"/>
    </source>
</evidence>
<dbReference type="InterPro" id="IPR029064">
    <property type="entry name" value="Ribosomal_eL30-like_sf"/>
</dbReference>
<dbReference type="SUPFAM" id="SSF55315">
    <property type="entry name" value="L30e-like"/>
    <property type="match status" value="1"/>
</dbReference>
<keyword evidence="2 6" id="KW-0489">Methyltransferase</keyword>
<evidence type="ECO:0000256" key="2">
    <source>
        <dbReference type="ARBA" id="ARBA00022603"/>
    </source>
</evidence>
<dbReference type="SUPFAM" id="SSF75217">
    <property type="entry name" value="alpha/beta knot"/>
    <property type="match status" value="1"/>
</dbReference>
<dbReference type="Pfam" id="PF00588">
    <property type="entry name" value="SpoU_methylase"/>
    <property type="match status" value="1"/>
</dbReference>
<feature type="region of interest" description="Disordered" evidence="4">
    <location>
        <begin position="1"/>
        <end position="72"/>
    </location>
</feature>
<dbReference type="EMBL" id="JACCAA010000001">
    <property type="protein sequence ID" value="NYG59975.1"/>
    <property type="molecule type" value="Genomic_DNA"/>
</dbReference>
<feature type="domain" description="RNA 2-O ribose methyltransferase substrate binding" evidence="5">
    <location>
        <begin position="75"/>
        <end position="151"/>
    </location>
</feature>
<dbReference type="RefSeq" id="WP_179502967.1">
    <property type="nucleotide sequence ID" value="NZ_JACCAA010000001.1"/>
</dbReference>
<dbReference type="GO" id="GO:0003723">
    <property type="term" value="F:RNA binding"/>
    <property type="evidence" value="ECO:0007669"/>
    <property type="project" value="InterPro"/>
</dbReference>